<keyword evidence="1" id="KW-0949">S-adenosyl-L-methionine</keyword>
<dbReference type="GO" id="GO:0008295">
    <property type="term" value="P:spermidine biosynthetic process"/>
    <property type="evidence" value="ECO:0007669"/>
    <property type="project" value="UniProtKB-UniRule"/>
</dbReference>
<sequence length="142" mass="15622">MQTYGRHLLMEYQGCDREILNNPEQLKEWMFRAAQASGATVVADVFHSFSPCGMSGVLVLQESHLSIHTWPENGYAAMDFYTCGDCDPFEGHLVLCQGLKPAHFEIMDVSRGAIEDANSLQVQDHTVDAGNFAAKLAAGGQR</sequence>
<reference evidence="2 3" key="1">
    <citation type="submission" date="2018-06" db="EMBL/GenBank/DDBJ databases">
        <title>Lujinxingia sediminis gen. nov. sp. nov., a new facultative anaerobic member of the class Deltaproteobacteria, and proposal of Lujinxingaceae fam. nov.</title>
        <authorList>
            <person name="Guo L.-Y."/>
            <person name="Li C.-M."/>
            <person name="Wang S."/>
            <person name="Du Z.-J."/>
        </authorList>
    </citation>
    <scope>NUCLEOTIDE SEQUENCE [LARGE SCALE GENOMIC DNA]</scope>
    <source>
        <strain evidence="2 3">FA350</strain>
    </source>
</reference>
<dbReference type="UniPathway" id="UPA00331">
    <property type="reaction ID" value="UER00451"/>
</dbReference>
<dbReference type="Gene3D" id="3.30.160.750">
    <property type="match status" value="1"/>
</dbReference>
<dbReference type="InterPro" id="IPR042286">
    <property type="entry name" value="AdoMetDC_C"/>
</dbReference>
<feature type="site" description="Cleavage (non-hydrolytic); by autolysis" evidence="1">
    <location>
        <begin position="62"/>
        <end position="63"/>
    </location>
</feature>
<dbReference type="PANTHER" id="PTHR33866:SF2">
    <property type="entry name" value="S-ADENOSYLMETHIONINE DECARBOXYLASE PROENZYME"/>
    <property type="match status" value="1"/>
</dbReference>
<dbReference type="NCBIfam" id="TIGR03330">
    <property type="entry name" value="SAM_DCase_Bsu"/>
    <property type="match status" value="1"/>
</dbReference>
<dbReference type="AlphaFoldDB" id="A0A2Z4FJK5"/>
<dbReference type="KEGG" id="bsed:DN745_05805"/>
<comment type="PTM">
    <text evidence="1">Is synthesized initially as an inactive proenzyme. Formation of the active enzyme involves a self-maturation process in which the active site pyruvoyl group is generated from an internal serine residue via an autocatalytic post-translational modification. Two non-identical subunits are generated from the proenzyme in this reaction, and the pyruvate is formed at the N-terminus of the alpha chain, which is derived from the carboxyl end of the proenzyme. The post-translation cleavage follows an unusual pathway, termed non-hydrolytic serinolysis, in which the side chain hydroxyl group of the serine supplies its oxygen atom to form the C-terminus of the beta chain, while the remainder of the serine residue undergoes an oxidative deamination to produce ammonia and the pyruvoyl group blocking the N-terminus of the alpha chain.</text>
</comment>
<keyword evidence="3" id="KW-1185">Reference proteome</keyword>
<accession>A0A2Z4FJK5</accession>
<dbReference type="InterPro" id="IPR017716">
    <property type="entry name" value="S-AdoMet_deCOase_pro-enz"/>
</dbReference>
<dbReference type="EMBL" id="CP030032">
    <property type="protein sequence ID" value="AWV88878.1"/>
    <property type="molecule type" value="Genomic_DNA"/>
</dbReference>
<keyword evidence="1" id="KW-0210">Decarboxylase</keyword>
<dbReference type="GO" id="GO:0004014">
    <property type="term" value="F:adenosylmethionine decarboxylase activity"/>
    <property type="evidence" value="ECO:0007669"/>
    <property type="project" value="UniProtKB-UniRule"/>
</dbReference>
<dbReference type="Proteomes" id="UP000249799">
    <property type="component" value="Chromosome"/>
</dbReference>
<feature type="modified residue" description="Pyruvic acid (Ser); by autocatalysis" evidence="1">
    <location>
        <position position="63"/>
    </location>
</feature>
<dbReference type="InterPro" id="IPR003826">
    <property type="entry name" value="AdoMetDC_fam_prok"/>
</dbReference>
<dbReference type="GO" id="GO:0005829">
    <property type="term" value="C:cytosol"/>
    <property type="evidence" value="ECO:0007669"/>
    <property type="project" value="TreeGrafter"/>
</dbReference>
<proteinExistence type="inferred from homology"/>
<dbReference type="Pfam" id="PF02675">
    <property type="entry name" value="AdoMet_dc"/>
    <property type="match status" value="1"/>
</dbReference>
<keyword evidence="1" id="KW-0620">Polyamine biosynthesis</keyword>
<feature type="active site" description="Proton donor; for catalytic activity" evidence="1">
    <location>
        <position position="83"/>
    </location>
</feature>
<keyword evidence="1" id="KW-0865">Zymogen</keyword>
<dbReference type="InterPro" id="IPR042284">
    <property type="entry name" value="AdoMetDC_N"/>
</dbReference>
<evidence type="ECO:0000256" key="1">
    <source>
        <dbReference type="HAMAP-Rule" id="MF_00464"/>
    </source>
</evidence>
<dbReference type="OrthoDB" id="9793120at2"/>
<dbReference type="RefSeq" id="WP_111332932.1">
    <property type="nucleotide sequence ID" value="NZ_CP030032.1"/>
</dbReference>
<protein>
    <recommendedName>
        <fullName evidence="1">S-adenosylmethionine decarboxylase proenzyme</fullName>
        <shortName evidence="1">AdoMetDC</shortName>
        <shortName evidence="1">SAMDC</shortName>
        <ecNumber evidence="1">4.1.1.50</ecNumber>
    </recommendedName>
    <component>
        <recommendedName>
            <fullName evidence="1">S-adenosylmethionine decarboxylase beta chain</fullName>
        </recommendedName>
    </component>
    <component>
        <recommendedName>
            <fullName evidence="1">S-adenosylmethionine decarboxylase alpha chain</fullName>
        </recommendedName>
    </component>
</protein>
<evidence type="ECO:0000313" key="3">
    <source>
        <dbReference type="Proteomes" id="UP000249799"/>
    </source>
</evidence>
<dbReference type="SUPFAM" id="SSF56276">
    <property type="entry name" value="S-adenosylmethionine decarboxylase"/>
    <property type="match status" value="1"/>
</dbReference>
<keyword evidence="1" id="KW-0068">Autocatalytic cleavage</keyword>
<evidence type="ECO:0000313" key="2">
    <source>
        <dbReference type="EMBL" id="AWV88878.1"/>
    </source>
</evidence>
<keyword evidence="1" id="KW-0745">Spermidine biosynthesis</keyword>
<feature type="active site" description="Proton acceptor; for processing activity" evidence="1">
    <location>
        <position position="68"/>
    </location>
</feature>
<comment type="similarity">
    <text evidence="1">Belongs to the prokaryotic AdoMetDC family. Type 1 subfamily.</text>
</comment>
<organism evidence="2 3">
    <name type="scientific">Bradymonas sediminis</name>
    <dbReference type="NCBI Taxonomy" id="1548548"/>
    <lineage>
        <taxon>Bacteria</taxon>
        <taxon>Deltaproteobacteria</taxon>
        <taxon>Bradymonadales</taxon>
        <taxon>Bradymonadaceae</taxon>
        <taxon>Bradymonas</taxon>
    </lineage>
</organism>
<feature type="chain" id="PRO_5041748961" description="S-adenosylmethionine decarboxylase beta chain" evidence="1">
    <location>
        <begin position="1"/>
        <end position="62"/>
    </location>
</feature>
<feature type="active site" description="Schiff-base intermediate with substrate; via pyruvic acid" evidence="1">
    <location>
        <position position="63"/>
    </location>
</feature>
<keyword evidence="1 2" id="KW-0456">Lyase</keyword>
<comment type="pathway">
    <text evidence="1">Amine and polyamine biosynthesis; S-adenosylmethioninamine biosynthesis; S-adenosylmethioninamine from S-adenosyl-L-methionine: step 1/1.</text>
</comment>
<dbReference type="EC" id="4.1.1.50" evidence="1"/>
<dbReference type="Gene3D" id="3.30.360.110">
    <property type="entry name" value="S-adenosylmethionine decarboxylase domain"/>
    <property type="match status" value="1"/>
</dbReference>
<comment type="cofactor">
    <cofactor evidence="1">
        <name>pyruvate</name>
        <dbReference type="ChEBI" id="CHEBI:15361"/>
    </cofactor>
    <text evidence="1">Binds 1 pyruvoyl group covalently per subunit.</text>
</comment>
<gene>
    <name evidence="2" type="primary">speD</name>
    <name evidence="1" type="synonym">speH</name>
    <name evidence="2" type="ORF">DN745_05805</name>
</gene>
<name>A0A2Z4FJK5_9DELT</name>
<comment type="function">
    <text evidence="1">Catalyzes the decarboxylation of S-adenosylmethionine to S-adenosylmethioninamine (dcAdoMet), the propylamine donor required for the synthesis of the polyamines spermine and spermidine from the diamine putrescine.</text>
</comment>
<dbReference type="HAMAP" id="MF_00464">
    <property type="entry name" value="AdoMetDC_1"/>
    <property type="match status" value="1"/>
</dbReference>
<keyword evidence="1" id="KW-0670">Pyruvate</keyword>
<comment type="subunit">
    <text evidence="1">Heterotetramer of two alpha and two beta chains arranged as a dimer of alpha/beta heterodimers.</text>
</comment>
<dbReference type="InterPro" id="IPR016067">
    <property type="entry name" value="S-AdoMet_deCO2ase_core"/>
</dbReference>
<comment type="catalytic activity">
    <reaction evidence="1">
        <text>S-adenosyl-L-methionine + H(+) = S-adenosyl 3-(methylsulfanyl)propylamine + CO2</text>
        <dbReference type="Rhea" id="RHEA:15981"/>
        <dbReference type="ChEBI" id="CHEBI:15378"/>
        <dbReference type="ChEBI" id="CHEBI:16526"/>
        <dbReference type="ChEBI" id="CHEBI:57443"/>
        <dbReference type="ChEBI" id="CHEBI:59789"/>
        <dbReference type="EC" id="4.1.1.50"/>
    </reaction>
</comment>
<dbReference type="PANTHER" id="PTHR33866">
    <property type="entry name" value="S-ADENOSYLMETHIONINE DECARBOXYLASE PROENZYME"/>
    <property type="match status" value="1"/>
</dbReference>
<keyword evidence="1" id="KW-0704">Schiff base</keyword>
<feature type="chain" id="PRO_5041748960" description="S-adenosylmethionine decarboxylase alpha chain" evidence="1">
    <location>
        <begin position="63"/>
        <end position="142"/>
    </location>
</feature>